<dbReference type="Gene3D" id="3.10.129.10">
    <property type="entry name" value="Hotdog Thioesterase"/>
    <property type="match status" value="1"/>
</dbReference>
<dbReference type="Proteomes" id="UP000219546">
    <property type="component" value="Unassembled WGS sequence"/>
</dbReference>
<dbReference type="PANTHER" id="PTHR21660">
    <property type="entry name" value="THIOESTERASE SUPERFAMILY MEMBER-RELATED"/>
    <property type="match status" value="1"/>
</dbReference>
<accession>A0A285D0K3</accession>
<dbReference type="OrthoDB" id="2139465at2"/>
<dbReference type="CDD" id="cd03443">
    <property type="entry name" value="PaaI_thioesterase"/>
    <property type="match status" value="1"/>
</dbReference>
<gene>
    <name evidence="4" type="ORF">SAMN05877753_10729</name>
</gene>
<dbReference type="InterPro" id="IPR029069">
    <property type="entry name" value="HotDog_dom_sf"/>
</dbReference>
<keyword evidence="2" id="KW-0378">Hydrolase</keyword>
<dbReference type="PANTHER" id="PTHR21660:SF1">
    <property type="entry name" value="ACYL-COENZYME A THIOESTERASE 13"/>
    <property type="match status" value="1"/>
</dbReference>
<proteinExistence type="inferred from homology"/>
<organism evidence="4 5">
    <name type="scientific">Bacillus oleivorans</name>
    <dbReference type="NCBI Taxonomy" id="1448271"/>
    <lineage>
        <taxon>Bacteria</taxon>
        <taxon>Bacillati</taxon>
        <taxon>Bacillota</taxon>
        <taxon>Bacilli</taxon>
        <taxon>Bacillales</taxon>
        <taxon>Bacillaceae</taxon>
        <taxon>Bacillus</taxon>
    </lineage>
</organism>
<dbReference type="GO" id="GO:0047617">
    <property type="term" value="F:fatty acyl-CoA hydrolase activity"/>
    <property type="evidence" value="ECO:0007669"/>
    <property type="project" value="InterPro"/>
</dbReference>
<evidence type="ECO:0000256" key="2">
    <source>
        <dbReference type="ARBA" id="ARBA00022801"/>
    </source>
</evidence>
<dbReference type="InterPro" id="IPR039298">
    <property type="entry name" value="ACOT13"/>
</dbReference>
<feature type="domain" description="Thioesterase" evidence="3">
    <location>
        <begin position="74"/>
        <end position="147"/>
    </location>
</feature>
<sequence>MRNNLQQLWENFLETSTSEEQELFIQFMEGLNRKKMRINDSYISSFLQLDQILKPNELEMTFPITPLTLNALDIVHGGITATVLDTVMGTYAFHLIPEDKAAVTSEMHIHFLAKGEGETVTAKATCIHKGNTRLVMEGKAFRDDGTLMGHATATFHIIPRV</sequence>
<dbReference type="Pfam" id="PF03061">
    <property type="entry name" value="4HBT"/>
    <property type="match status" value="1"/>
</dbReference>
<reference evidence="4 5" key="1">
    <citation type="submission" date="2017-08" db="EMBL/GenBank/DDBJ databases">
        <authorList>
            <person name="de Groot N.N."/>
        </authorList>
    </citation>
    <scope>NUCLEOTIDE SEQUENCE [LARGE SCALE GENOMIC DNA]</scope>
    <source>
        <strain evidence="4 5">JC228</strain>
    </source>
</reference>
<dbReference type="RefSeq" id="WP_097159457.1">
    <property type="nucleotide sequence ID" value="NZ_JBEPMQ010000007.1"/>
</dbReference>
<dbReference type="NCBIfam" id="TIGR00369">
    <property type="entry name" value="unchar_dom_1"/>
    <property type="match status" value="1"/>
</dbReference>
<dbReference type="EMBL" id="OAOP01000007">
    <property type="protein sequence ID" value="SNX73332.1"/>
    <property type="molecule type" value="Genomic_DNA"/>
</dbReference>
<name>A0A285D0K3_9BACI</name>
<comment type="similarity">
    <text evidence="1">Belongs to the thioesterase PaaI family.</text>
</comment>
<dbReference type="InterPro" id="IPR003736">
    <property type="entry name" value="PAAI_dom"/>
</dbReference>
<evidence type="ECO:0000259" key="3">
    <source>
        <dbReference type="Pfam" id="PF03061"/>
    </source>
</evidence>
<dbReference type="SUPFAM" id="SSF54637">
    <property type="entry name" value="Thioesterase/thiol ester dehydrase-isomerase"/>
    <property type="match status" value="1"/>
</dbReference>
<protein>
    <submittedName>
        <fullName evidence="4">Uncharacterized protein (TIGR00369 family)</fullName>
    </submittedName>
</protein>
<evidence type="ECO:0000313" key="4">
    <source>
        <dbReference type="EMBL" id="SNX73332.1"/>
    </source>
</evidence>
<dbReference type="InterPro" id="IPR006683">
    <property type="entry name" value="Thioestr_dom"/>
</dbReference>
<evidence type="ECO:0000256" key="1">
    <source>
        <dbReference type="ARBA" id="ARBA00008324"/>
    </source>
</evidence>
<evidence type="ECO:0000313" key="5">
    <source>
        <dbReference type="Proteomes" id="UP000219546"/>
    </source>
</evidence>
<keyword evidence="5" id="KW-1185">Reference proteome</keyword>
<dbReference type="AlphaFoldDB" id="A0A285D0K3"/>